<feature type="compositionally biased region" description="Polar residues" evidence="1">
    <location>
        <begin position="1"/>
        <end position="16"/>
    </location>
</feature>
<dbReference type="AlphaFoldDB" id="A0A6J7KZM8"/>
<feature type="region of interest" description="Disordered" evidence="1">
    <location>
        <begin position="1"/>
        <end position="26"/>
    </location>
</feature>
<reference evidence="2" key="1">
    <citation type="submission" date="2020-05" db="EMBL/GenBank/DDBJ databases">
        <authorList>
            <person name="Chiriac C."/>
            <person name="Salcher M."/>
            <person name="Ghai R."/>
            <person name="Kavagutti S V."/>
        </authorList>
    </citation>
    <scope>NUCLEOTIDE SEQUENCE</scope>
</reference>
<dbReference type="EMBL" id="CAFBNF010000299">
    <property type="protein sequence ID" value="CAB4961346.1"/>
    <property type="molecule type" value="Genomic_DNA"/>
</dbReference>
<accession>A0A6J7KZM8</accession>
<sequence length="195" mass="20625">MSTASLVRDQVASTPRGSFMRSRDFPGSSSAVDMALSRLASEPGPLVRVGRGVYWKGVDSRFGAGAPPALEAALEVAGLGSGPAGWSALRFLGLTSQLPALPHVAVPGRQPALRNARVSKRSNALRVLLNPAEVAVLEVLREDWLGQIDGGHQALVEALRRLTADGQIRPDSIAEVSARESSLVRRQWASESASL</sequence>
<proteinExistence type="predicted"/>
<gene>
    <name evidence="2" type="ORF">UFOPK3773_02010</name>
</gene>
<evidence type="ECO:0000256" key="1">
    <source>
        <dbReference type="SAM" id="MobiDB-lite"/>
    </source>
</evidence>
<name>A0A6J7KZM8_9ZZZZ</name>
<organism evidence="2">
    <name type="scientific">freshwater metagenome</name>
    <dbReference type="NCBI Taxonomy" id="449393"/>
    <lineage>
        <taxon>unclassified sequences</taxon>
        <taxon>metagenomes</taxon>
        <taxon>ecological metagenomes</taxon>
    </lineage>
</organism>
<protein>
    <submittedName>
        <fullName evidence="2">Unannotated protein</fullName>
    </submittedName>
</protein>
<evidence type="ECO:0000313" key="2">
    <source>
        <dbReference type="EMBL" id="CAB4961346.1"/>
    </source>
</evidence>